<evidence type="ECO:0000313" key="3">
    <source>
        <dbReference type="Proteomes" id="UP001174677"/>
    </source>
</evidence>
<feature type="compositionally biased region" description="Basic and acidic residues" evidence="1">
    <location>
        <begin position="173"/>
        <end position="190"/>
    </location>
</feature>
<proteinExistence type="predicted"/>
<name>A0ABQ9KC93_HEVBR</name>
<protein>
    <recommendedName>
        <fullName evidence="4">Eukaryotic translation initiation factor 4B3-like</fullName>
    </recommendedName>
</protein>
<feature type="compositionally biased region" description="Basic and acidic residues" evidence="1">
    <location>
        <begin position="100"/>
        <end position="109"/>
    </location>
</feature>
<dbReference type="Pfam" id="PF06273">
    <property type="entry name" value="eIF-4B"/>
    <property type="match status" value="1"/>
</dbReference>
<evidence type="ECO:0008006" key="4">
    <source>
        <dbReference type="Google" id="ProtNLM"/>
    </source>
</evidence>
<dbReference type="PANTHER" id="PTHR32091">
    <property type="entry name" value="EUKARYOTIC TRANSLATION INITIATION FACTOR 4B"/>
    <property type="match status" value="1"/>
</dbReference>
<dbReference type="PANTHER" id="PTHR32091:SF17">
    <property type="entry name" value="EUKARYOTIC TRANSLATION INITIATION FACTOR 4B3"/>
    <property type="match status" value="1"/>
</dbReference>
<feature type="compositionally biased region" description="Polar residues" evidence="1">
    <location>
        <begin position="357"/>
        <end position="367"/>
    </location>
</feature>
<keyword evidence="3" id="KW-1185">Reference proteome</keyword>
<gene>
    <name evidence="2" type="ORF">P3X46_033571</name>
</gene>
<feature type="compositionally biased region" description="Basic and acidic residues" evidence="1">
    <location>
        <begin position="344"/>
        <end position="355"/>
    </location>
</feature>
<feature type="region of interest" description="Disordered" evidence="1">
    <location>
        <begin position="1"/>
        <end position="388"/>
    </location>
</feature>
<evidence type="ECO:0000256" key="1">
    <source>
        <dbReference type="SAM" id="MobiDB-lite"/>
    </source>
</evidence>
<feature type="compositionally biased region" description="Basic and acidic residues" evidence="1">
    <location>
        <begin position="369"/>
        <end position="381"/>
    </location>
</feature>
<feature type="compositionally biased region" description="Basic and acidic residues" evidence="1">
    <location>
        <begin position="286"/>
        <end position="323"/>
    </location>
</feature>
<accession>A0ABQ9KC93</accession>
<evidence type="ECO:0000313" key="2">
    <source>
        <dbReference type="EMBL" id="KAJ9132734.1"/>
    </source>
</evidence>
<feature type="compositionally biased region" description="Basic and acidic residues" evidence="1">
    <location>
        <begin position="154"/>
        <end position="163"/>
    </location>
</feature>
<feature type="compositionally biased region" description="Basic and acidic residues" evidence="1">
    <location>
        <begin position="212"/>
        <end position="226"/>
    </location>
</feature>
<organism evidence="2 3">
    <name type="scientific">Hevea brasiliensis</name>
    <name type="common">Para rubber tree</name>
    <name type="synonym">Siphonia brasiliensis</name>
    <dbReference type="NCBI Taxonomy" id="3981"/>
    <lineage>
        <taxon>Eukaryota</taxon>
        <taxon>Viridiplantae</taxon>
        <taxon>Streptophyta</taxon>
        <taxon>Embryophyta</taxon>
        <taxon>Tracheophyta</taxon>
        <taxon>Spermatophyta</taxon>
        <taxon>Magnoliopsida</taxon>
        <taxon>eudicotyledons</taxon>
        <taxon>Gunneridae</taxon>
        <taxon>Pentapetalae</taxon>
        <taxon>rosids</taxon>
        <taxon>fabids</taxon>
        <taxon>Malpighiales</taxon>
        <taxon>Euphorbiaceae</taxon>
        <taxon>Crotonoideae</taxon>
        <taxon>Micrandreae</taxon>
        <taxon>Hevea</taxon>
    </lineage>
</organism>
<reference evidence="2 3" key="1">
    <citation type="journal article" date="2023" name="Plant Biotechnol. J.">
        <title>Chromosome-level wild Hevea brasiliensis genome provides new tools for genomic-assisted breeding and valuable loci to elevate rubber yield.</title>
        <authorList>
            <person name="Cheng H."/>
            <person name="Song X."/>
            <person name="Hu Y."/>
            <person name="Wu T."/>
            <person name="Yang Q."/>
            <person name="An Z."/>
            <person name="Feng S."/>
            <person name="Deng Z."/>
            <person name="Wu W."/>
            <person name="Zeng X."/>
            <person name="Tu M."/>
            <person name="Wang X."/>
            <person name="Huang H."/>
        </authorList>
    </citation>
    <scope>NUCLEOTIDE SEQUENCE [LARGE SCALE GENOMIC DNA]</scope>
    <source>
        <strain evidence="2">MT/VB/25A 57/8</strain>
    </source>
</reference>
<dbReference type="Proteomes" id="UP001174677">
    <property type="component" value="Unassembled WGS sequence"/>
</dbReference>
<feature type="compositionally biased region" description="Polar residues" evidence="1">
    <location>
        <begin position="75"/>
        <end position="84"/>
    </location>
</feature>
<feature type="compositionally biased region" description="Low complexity" evidence="1">
    <location>
        <begin position="120"/>
        <end position="131"/>
    </location>
</feature>
<dbReference type="EMBL" id="JARPOI010000019">
    <property type="protein sequence ID" value="KAJ9132734.1"/>
    <property type="molecule type" value="Genomic_DNA"/>
</dbReference>
<feature type="compositionally biased region" description="Polar residues" evidence="1">
    <location>
        <begin position="25"/>
        <end position="36"/>
    </location>
</feature>
<sequence length="388" mass="42280">MAATVSSPWGKPGAWAEEHEDELRQQQLDSPHNTDAFSGESEFPSLAAAAANKQPRKKKNQTLSLAEFATYGSAKPSQPTQSRGLTHEDLLNLPTGPRQRSAEELERARLSGGFKSYGMSNRNGDDSSNSRWGGGNSRVSSRDRDVSRDLAPSRADETDDWSKLKKSPVGNGYEKRERGSFFDSHSKADESDSWVANKPTETRRFGATNGGFDRRGSFDSLSRDRNGSYSSGGGAADSDNWGRKKEDVNGTGSVRPKLVLQPRTVPVSNENGTAAKPKGSSPFGEARPREEVLAEKGKDWKQIDEKLQSLKINGNKEIEKGERSNSTSFGRWSFGNGRGGSGTERVERSWRKPDVADSSSRPQSAETNENDHASENGHATEDGPTEGN</sequence>
<dbReference type="InterPro" id="IPR010433">
    <property type="entry name" value="EIF-4B_pln"/>
</dbReference>
<comment type="caution">
    <text evidence="2">The sequence shown here is derived from an EMBL/GenBank/DDBJ whole genome shotgun (WGS) entry which is preliminary data.</text>
</comment>